<dbReference type="EMBL" id="NCKV01002951">
    <property type="protein sequence ID" value="RWS26217.1"/>
    <property type="molecule type" value="Genomic_DNA"/>
</dbReference>
<dbReference type="PANTHER" id="PTHR33964">
    <property type="entry name" value="RE45066P-RELATED"/>
    <property type="match status" value="1"/>
</dbReference>
<keyword evidence="2" id="KW-1185">Reference proteome</keyword>
<sequence>MKCVMSVLDLKFLSYEFRDMQESLKCVRKFGRCLKLFPKQVFTILVRGGKKVIKDRCDIKRGRKEFLKHTQCFSRPEVYDFNRCVDKASIILNFVSTNATTPELIPALCCAFYDVVDCLKRKGDEYCIDKTGPETGEYVSNTAKTVVSEVIELTCGQRKSLEDCQKHEPKWMKIFEQLGSPFEQIKPQKLGIFYPLIKVAKRLDSN</sequence>
<comment type="caution">
    <text evidence="1">The sequence shown here is derived from an EMBL/GenBank/DDBJ whole genome shotgun (WGS) entry which is preliminary data.</text>
</comment>
<evidence type="ECO:0000313" key="1">
    <source>
        <dbReference type="EMBL" id="RWS26217.1"/>
    </source>
</evidence>
<protein>
    <recommendedName>
        <fullName evidence="3">DUF19 domain-containing protein</fullName>
    </recommendedName>
</protein>
<evidence type="ECO:0008006" key="3">
    <source>
        <dbReference type="Google" id="ProtNLM"/>
    </source>
</evidence>
<evidence type="ECO:0000313" key="2">
    <source>
        <dbReference type="Proteomes" id="UP000288716"/>
    </source>
</evidence>
<dbReference type="OrthoDB" id="6502162at2759"/>
<dbReference type="VEuPathDB" id="VectorBase:LDEU005824"/>
<name>A0A443SFC4_9ACAR</name>
<organism evidence="1 2">
    <name type="scientific">Leptotrombidium deliense</name>
    <dbReference type="NCBI Taxonomy" id="299467"/>
    <lineage>
        <taxon>Eukaryota</taxon>
        <taxon>Metazoa</taxon>
        <taxon>Ecdysozoa</taxon>
        <taxon>Arthropoda</taxon>
        <taxon>Chelicerata</taxon>
        <taxon>Arachnida</taxon>
        <taxon>Acari</taxon>
        <taxon>Acariformes</taxon>
        <taxon>Trombidiformes</taxon>
        <taxon>Prostigmata</taxon>
        <taxon>Anystina</taxon>
        <taxon>Parasitengona</taxon>
        <taxon>Trombiculoidea</taxon>
        <taxon>Trombiculidae</taxon>
        <taxon>Leptotrombidium</taxon>
    </lineage>
</organism>
<dbReference type="Proteomes" id="UP000288716">
    <property type="component" value="Unassembled WGS sequence"/>
</dbReference>
<reference evidence="1 2" key="1">
    <citation type="journal article" date="2018" name="Gigascience">
        <title>Genomes of trombidid mites reveal novel predicted allergens and laterally-transferred genes associated with secondary metabolism.</title>
        <authorList>
            <person name="Dong X."/>
            <person name="Chaisiri K."/>
            <person name="Xia D."/>
            <person name="Armstrong S.D."/>
            <person name="Fang Y."/>
            <person name="Donnelly M.J."/>
            <person name="Kadowaki T."/>
            <person name="McGarry J.W."/>
            <person name="Darby A.C."/>
            <person name="Makepeace B.L."/>
        </authorList>
    </citation>
    <scope>NUCLEOTIDE SEQUENCE [LARGE SCALE GENOMIC DNA]</scope>
    <source>
        <strain evidence="1">UoL-UT</strain>
    </source>
</reference>
<dbReference type="AlphaFoldDB" id="A0A443SFC4"/>
<dbReference type="PANTHER" id="PTHR33964:SF1">
    <property type="entry name" value="RE45066P"/>
    <property type="match status" value="1"/>
</dbReference>
<gene>
    <name evidence="1" type="ORF">B4U80_00127</name>
</gene>
<proteinExistence type="predicted"/>
<accession>A0A443SFC4</accession>